<dbReference type="SUPFAM" id="SSF160631">
    <property type="entry name" value="SMI1/KNR4-like"/>
    <property type="match status" value="1"/>
</dbReference>
<accession>B1HSL3</accession>
<protein>
    <recommendedName>
        <fullName evidence="1">Knr4/Smi1-like domain-containing protein</fullName>
    </recommendedName>
</protein>
<evidence type="ECO:0000259" key="1">
    <source>
        <dbReference type="SMART" id="SM00860"/>
    </source>
</evidence>
<reference evidence="2 3" key="1">
    <citation type="journal article" date="2008" name="J. Bacteriol.">
        <title>Complete genome sequence of the mosquitocidal bacterium Bacillus sphaericus C3-41 and comparison with those of closely related Bacillus species.</title>
        <authorList>
            <person name="Hu X."/>
            <person name="Fan W."/>
            <person name="Han B."/>
            <person name="Liu H."/>
            <person name="Zheng D."/>
            <person name="Li Q."/>
            <person name="Dong W."/>
            <person name="Yan J."/>
            <person name="Gao M."/>
            <person name="Berry C."/>
            <person name="Yuan Z."/>
        </authorList>
    </citation>
    <scope>NUCLEOTIDE SEQUENCE [LARGE SCALE GENOMIC DNA]</scope>
    <source>
        <strain evidence="2 3">C3-41</strain>
    </source>
</reference>
<dbReference type="Pfam" id="PF14568">
    <property type="entry name" value="SUKH_6"/>
    <property type="match status" value="1"/>
</dbReference>
<dbReference type="HOGENOM" id="CLU_135028_0_0_9"/>
<feature type="domain" description="Knr4/Smi1-like" evidence="1">
    <location>
        <begin position="31"/>
        <end position="148"/>
    </location>
</feature>
<dbReference type="InterPro" id="IPR037883">
    <property type="entry name" value="Knr4/Smi1-like_sf"/>
</dbReference>
<sequence>MDLEGNSNMDKNSIVNLLVGLQIATVEEIQGCNENEIKELEKEIGHSFPTMYRTFLLEVGHCAGLLFQGTDIFFGSLKRLTEEANELLEENQESFKLPEDAFVFSMHQGYEFNYFRFSEGENPPVYQYIEGEGDPKIAWDSFSRFLSDGINITSEFIKG</sequence>
<dbReference type="KEGG" id="lsp:Bsph_3585"/>
<dbReference type="InterPro" id="IPR018958">
    <property type="entry name" value="Knr4/Smi1-like_dom"/>
</dbReference>
<gene>
    <name evidence="2" type="ordered locus">Bsph_3585</name>
</gene>
<evidence type="ECO:0000313" key="2">
    <source>
        <dbReference type="EMBL" id="ACA41071.1"/>
    </source>
</evidence>
<name>B1HSL3_LYSSC</name>
<dbReference type="SMART" id="SM00860">
    <property type="entry name" value="SMI1_KNR4"/>
    <property type="match status" value="1"/>
</dbReference>
<dbReference type="AlphaFoldDB" id="B1HSL3"/>
<dbReference type="Proteomes" id="UP000002164">
    <property type="component" value="Chromosome"/>
</dbReference>
<proteinExistence type="predicted"/>
<dbReference type="Gene3D" id="3.40.1580.10">
    <property type="entry name" value="SMI1/KNR4-like"/>
    <property type="match status" value="1"/>
</dbReference>
<organism evidence="2 3">
    <name type="scientific">Lysinibacillus sphaericus (strain C3-41)</name>
    <dbReference type="NCBI Taxonomy" id="444177"/>
    <lineage>
        <taxon>Bacteria</taxon>
        <taxon>Bacillati</taxon>
        <taxon>Bacillota</taxon>
        <taxon>Bacilli</taxon>
        <taxon>Bacillales</taxon>
        <taxon>Bacillaceae</taxon>
        <taxon>Lysinibacillus</taxon>
    </lineage>
</organism>
<dbReference type="EnsemblBacteria" id="ACA41071">
    <property type="protein sequence ID" value="ACA41071"/>
    <property type="gene ID" value="Bsph_3585"/>
</dbReference>
<evidence type="ECO:0000313" key="3">
    <source>
        <dbReference type="Proteomes" id="UP000002164"/>
    </source>
</evidence>
<dbReference type="EMBL" id="CP000817">
    <property type="protein sequence ID" value="ACA41071.1"/>
    <property type="molecule type" value="Genomic_DNA"/>
</dbReference>